<protein>
    <submittedName>
        <fullName evidence="2">ABC-type transport system substrate-binding protein</fullName>
    </submittedName>
</protein>
<comment type="caution">
    <text evidence="2">The sequence shown here is derived from an EMBL/GenBank/DDBJ whole genome shotgun (WGS) entry which is preliminary data.</text>
</comment>
<keyword evidence="1" id="KW-0732">Signal</keyword>
<evidence type="ECO:0000256" key="1">
    <source>
        <dbReference type="SAM" id="SignalP"/>
    </source>
</evidence>
<keyword evidence="3" id="KW-1185">Reference proteome</keyword>
<evidence type="ECO:0000313" key="3">
    <source>
        <dbReference type="Proteomes" id="UP001160499"/>
    </source>
</evidence>
<proteinExistence type="predicted"/>
<gene>
    <name evidence="2" type="ORF">M2283_009135</name>
</gene>
<organism evidence="2 3">
    <name type="scientific">Streptomyces pseudovenezuelae</name>
    <dbReference type="NCBI Taxonomy" id="67350"/>
    <lineage>
        <taxon>Bacteria</taxon>
        <taxon>Bacillati</taxon>
        <taxon>Actinomycetota</taxon>
        <taxon>Actinomycetes</taxon>
        <taxon>Kitasatosporales</taxon>
        <taxon>Streptomycetaceae</taxon>
        <taxon>Streptomyces</taxon>
        <taxon>Streptomyces aurantiacus group</taxon>
    </lineage>
</organism>
<name>A0ABT6LZW6_9ACTN</name>
<feature type="chain" id="PRO_5047020246" evidence="1">
    <location>
        <begin position="33"/>
        <end position="173"/>
    </location>
</feature>
<dbReference type="EMBL" id="JARXVH010000026">
    <property type="protein sequence ID" value="MDH6221788.1"/>
    <property type="molecule type" value="Genomic_DNA"/>
</dbReference>
<dbReference type="Proteomes" id="UP001160499">
    <property type="component" value="Unassembled WGS sequence"/>
</dbReference>
<accession>A0ABT6LZW6</accession>
<reference evidence="2 3" key="1">
    <citation type="submission" date="2023-04" db="EMBL/GenBank/DDBJ databases">
        <title>Forest soil microbial communities from Buena Vista Peninsula, Colon Province, Panama.</title>
        <authorList>
            <person name="Bouskill N."/>
        </authorList>
    </citation>
    <scope>NUCLEOTIDE SEQUENCE [LARGE SCALE GENOMIC DNA]</scope>
    <source>
        <strain evidence="2 3">GGS1</strain>
    </source>
</reference>
<sequence length="173" mass="18600">MTVLTGRHRLARKGVLALVAAMLLLAAMTLMAQPSTAAGAEAAPSPASGVGAAAWTPTVSPLFTASSQPAEYVFRNQTDAQRSYYLNNCPLRYLCISVGQGDGLHTVFQLYYCDGRTLGNFIDAGGATNHQTGGVRAFFVSNDGNTKGWIPADNHPYKFNPYPYDILWPCDHV</sequence>
<feature type="signal peptide" evidence="1">
    <location>
        <begin position="1"/>
        <end position="32"/>
    </location>
</feature>
<evidence type="ECO:0000313" key="2">
    <source>
        <dbReference type="EMBL" id="MDH6221788.1"/>
    </source>
</evidence>
<dbReference type="RefSeq" id="WP_280882486.1">
    <property type="nucleotide sequence ID" value="NZ_JARXVH010000026.1"/>
</dbReference>